<dbReference type="AlphaFoldDB" id="A0A7S4ARL0"/>
<gene>
    <name evidence="2" type="ORF">PAUS00366_LOCUS17421</name>
</gene>
<protein>
    <submittedName>
        <fullName evidence="2">Uncharacterized protein</fullName>
    </submittedName>
</protein>
<feature type="transmembrane region" description="Helical" evidence="1">
    <location>
        <begin position="132"/>
        <end position="154"/>
    </location>
</feature>
<accession>A0A7S4ARL0</accession>
<name>A0A7S4ARL0_9STRA</name>
<proteinExistence type="predicted"/>
<feature type="transmembrane region" description="Helical" evidence="1">
    <location>
        <begin position="345"/>
        <end position="369"/>
    </location>
</feature>
<feature type="transmembrane region" description="Helical" evidence="1">
    <location>
        <begin position="200"/>
        <end position="219"/>
    </location>
</feature>
<dbReference type="EMBL" id="HBIX01025359">
    <property type="protein sequence ID" value="CAE0724664.1"/>
    <property type="molecule type" value="Transcribed_RNA"/>
</dbReference>
<keyword evidence="1" id="KW-0812">Transmembrane</keyword>
<evidence type="ECO:0000256" key="1">
    <source>
        <dbReference type="SAM" id="Phobius"/>
    </source>
</evidence>
<keyword evidence="1" id="KW-1133">Transmembrane helix</keyword>
<reference evidence="2" key="1">
    <citation type="submission" date="2021-01" db="EMBL/GenBank/DDBJ databases">
        <authorList>
            <person name="Corre E."/>
            <person name="Pelletier E."/>
            <person name="Niang G."/>
            <person name="Scheremetjew M."/>
            <person name="Finn R."/>
            <person name="Kale V."/>
            <person name="Holt S."/>
            <person name="Cochrane G."/>
            <person name="Meng A."/>
            <person name="Brown T."/>
            <person name="Cohen L."/>
        </authorList>
    </citation>
    <scope>NUCLEOTIDE SEQUENCE</scope>
    <source>
        <strain evidence="2">10249 10 AB</strain>
    </source>
</reference>
<evidence type="ECO:0000313" key="2">
    <source>
        <dbReference type="EMBL" id="CAE0724664.1"/>
    </source>
</evidence>
<feature type="transmembrane region" description="Helical" evidence="1">
    <location>
        <begin position="231"/>
        <end position="253"/>
    </location>
</feature>
<sequence length="381" mass="41493">MTVPKIRSILWSGLILVLITPITFSFHSQDRIVQHSRHNINWFTPTRTQTSLVPSPGIESEGFSKSRESITGRSASLAFRPPAINRQISLGANKNDIIALVDDGDYLVTDSVQVRDEDRPTLLETLNNPRDILALLLIVPIAGSVSICNLFGFYTDVYTNLEIASVGLGIVSGLATFLQIATGYKITNHSRRLLVNDSNVNIYAGTYALATSWLALRASNACPGWLISMDVILPWVCIFVFLLAAVIPAITLLNPGNCLDETPPLSDTELLRARGLLGIGILASVFAPDCLAFGLGGSEWWDRVSALHPSQQVLESSTSLFALYANESSMIAHRCGRAGVAPFRLLVPSFAAVCFLLAILPCIAALYWMGESVSFFSFYRA</sequence>
<keyword evidence="1" id="KW-0472">Membrane</keyword>
<feature type="transmembrane region" description="Helical" evidence="1">
    <location>
        <begin position="161"/>
        <end position="180"/>
    </location>
</feature>
<organism evidence="2">
    <name type="scientific">Pseudo-nitzschia australis</name>
    <dbReference type="NCBI Taxonomy" id="44445"/>
    <lineage>
        <taxon>Eukaryota</taxon>
        <taxon>Sar</taxon>
        <taxon>Stramenopiles</taxon>
        <taxon>Ochrophyta</taxon>
        <taxon>Bacillariophyta</taxon>
        <taxon>Bacillariophyceae</taxon>
        <taxon>Bacillariophycidae</taxon>
        <taxon>Bacillariales</taxon>
        <taxon>Bacillariaceae</taxon>
        <taxon>Pseudo-nitzschia</taxon>
    </lineage>
</organism>